<feature type="domain" description="Mur ligase C-terminal" evidence="11">
    <location>
        <begin position="322"/>
        <end position="437"/>
    </location>
</feature>
<dbReference type="InterPro" id="IPR036615">
    <property type="entry name" value="Mur_ligase_C_dom_sf"/>
</dbReference>
<evidence type="ECO:0000256" key="6">
    <source>
        <dbReference type="ARBA" id="ARBA00022840"/>
    </source>
</evidence>
<keyword evidence="7" id="KW-0460">Magnesium</keyword>
<proteinExistence type="inferred from homology"/>
<name>A0ABP4X4V6_9MICO</name>
<dbReference type="Gene3D" id="3.40.1190.10">
    <property type="entry name" value="Mur-like, catalytic domain"/>
    <property type="match status" value="1"/>
</dbReference>
<dbReference type="Proteomes" id="UP001501475">
    <property type="component" value="Unassembled WGS sequence"/>
</dbReference>
<dbReference type="EC" id="6.3.2.17" evidence="2"/>
<keyword evidence="6 10" id="KW-0067">ATP-binding</keyword>
<keyword evidence="3 10" id="KW-0436">Ligase</keyword>
<dbReference type="Pfam" id="PF08245">
    <property type="entry name" value="Mur_ligase_M"/>
    <property type="match status" value="1"/>
</dbReference>
<feature type="domain" description="Mur ligase central" evidence="12">
    <location>
        <begin position="64"/>
        <end position="294"/>
    </location>
</feature>
<evidence type="ECO:0000256" key="8">
    <source>
        <dbReference type="ARBA" id="ARBA00030592"/>
    </source>
</evidence>
<evidence type="ECO:0000313" key="14">
    <source>
        <dbReference type="Proteomes" id="UP001501475"/>
    </source>
</evidence>
<dbReference type="InterPro" id="IPR013221">
    <property type="entry name" value="Mur_ligase_cen"/>
</dbReference>
<accession>A0ABP4X4V6</accession>
<dbReference type="EMBL" id="BAAAPN010000058">
    <property type="protein sequence ID" value="GAA1768397.1"/>
    <property type="molecule type" value="Genomic_DNA"/>
</dbReference>
<keyword evidence="5 10" id="KW-0547">Nucleotide-binding</keyword>
<evidence type="ECO:0000256" key="7">
    <source>
        <dbReference type="ARBA" id="ARBA00022842"/>
    </source>
</evidence>
<dbReference type="Pfam" id="PF02875">
    <property type="entry name" value="Mur_ligase_C"/>
    <property type="match status" value="1"/>
</dbReference>
<dbReference type="InterPro" id="IPR004101">
    <property type="entry name" value="Mur_ligase_C"/>
</dbReference>
<sequence>MSPAPDAAQREAARKLDLTKRMREAERAILARAPEHDLEPDLTRISAVMELLGDPQRTFPVVHITGTNGKTTTARLVAQLLTTSGLTVGRFTSPHLHTMRERIAIAGQPIDVERFLEAYDEVLPIIEIVDARSQAEGGPRMTYFEVLVAIAYAAFADAPVDVAVVEVGMGGGWDATNVADGQVAVIAPVAMDHAHFLGDTIEAIAHEKAGIIKADALTIIGIQEPEVVPILQERAEEAGARAAYEGNDFGVLGREVAVGGQQVSIRGLAGDYPDLFLNLHGAHQAHNAAMALAATEAFIGGGEQPLSMDVVREAFAEVTSPGRLEIVRRSPTVLVDAAHNPAGAQALAAALTEEFAFVKLVGLVGILGDKDAGAILEALEPVLDEVVVTRSTSPRAMAPDALGALAADIFGEHRVTVVEHLPTALDRAAELADEGGVGGGVVATGSITTIADVRLLLGVTTG</sequence>
<dbReference type="PIRSF" id="PIRSF001563">
    <property type="entry name" value="Folylpolyglu_synth"/>
    <property type="match status" value="1"/>
</dbReference>
<evidence type="ECO:0000256" key="3">
    <source>
        <dbReference type="ARBA" id="ARBA00022598"/>
    </source>
</evidence>
<keyword evidence="4" id="KW-0479">Metal-binding</keyword>
<protein>
    <recommendedName>
        <fullName evidence="2">tetrahydrofolate synthase</fullName>
        <ecNumber evidence="2">6.3.2.17</ecNumber>
    </recommendedName>
    <alternativeName>
        <fullName evidence="8">Tetrahydrofolylpolyglutamate synthase</fullName>
    </alternativeName>
</protein>
<comment type="similarity">
    <text evidence="1 10">Belongs to the folylpolyglutamate synthase family.</text>
</comment>
<evidence type="ECO:0000259" key="12">
    <source>
        <dbReference type="Pfam" id="PF08245"/>
    </source>
</evidence>
<dbReference type="InterPro" id="IPR036565">
    <property type="entry name" value="Mur-like_cat_sf"/>
</dbReference>
<evidence type="ECO:0000313" key="13">
    <source>
        <dbReference type="EMBL" id="GAA1768397.1"/>
    </source>
</evidence>
<dbReference type="PANTHER" id="PTHR11136">
    <property type="entry name" value="FOLYLPOLYGLUTAMATE SYNTHASE-RELATED"/>
    <property type="match status" value="1"/>
</dbReference>
<keyword evidence="14" id="KW-1185">Reference proteome</keyword>
<dbReference type="Gene3D" id="3.90.190.20">
    <property type="entry name" value="Mur ligase, C-terminal domain"/>
    <property type="match status" value="1"/>
</dbReference>
<dbReference type="PANTHER" id="PTHR11136:SF0">
    <property type="entry name" value="DIHYDROFOLATE SYNTHETASE-RELATED"/>
    <property type="match status" value="1"/>
</dbReference>
<dbReference type="NCBIfam" id="TIGR01499">
    <property type="entry name" value="folC"/>
    <property type="match status" value="1"/>
</dbReference>
<dbReference type="InterPro" id="IPR018109">
    <property type="entry name" value="Folylpolyglutamate_synth_CS"/>
</dbReference>
<dbReference type="RefSeq" id="WP_344067510.1">
    <property type="nucleotide sequence ID" value="NZ_BAAAPN010000058.1"/>
</dbReference>
<dbReference type="SUPFAM" id="SSF53244">
    <property type="entry name" value="MurD-like peptide ligases, peptide-binding domain"/>
    <property type="match status" value="1"/>
</dbReference>
<comment type="catalytic activity">
    <reaction evidence="9">
        <text>(6S)-5,6,7,8-tetrahydrofolyl-(gamma-L-Glu)(n) + L-glutamate + ATP = (6S)-5,6,7,8-tetrahydrofolyl-(gamma-L-Glu)(n+1) + ADP + phosphate + H(+)</text>
        <dbReference type="Rhea" id="RHEA:10580"/>
        <dbReference type="Rhea" id="RHEA-COMP:14738"/>
        <dbReference type="Rhea" id="RHEA-COMP:14740"/>
        <dbReference type="ChEBI" id="CHEBI:15378"/>
        <dbReference type="ChEBI" id="CHEBI:29985"/>
        <dbReference type="ChEBI" id="CHEBI:30616"/>
        <dbReference type="ChEBI" id="CHEBI:43474"/>
        <dbReference type="ChEBI" id="CHEBI:141005"/>
        <dbReference type="ChEBI" id="CHEBI:456216"/>
        <dbReference type="EC" id="6.3.2.17"/>
    </reaction>
</comment>
<evidence type="ECO:0000256" key="2">
    <source>
        <dbReference type="ARBA" id="ARBA00013025"/>
    </source>
</evidence>
<dbReference type="PROSITE" id="PS01011">
    <property type="entry name" value="FOLYLPOLYGLU_SYNT_1"/>
    <property type="match status" value="1"/>
</dbReference>
<dbReference type="SUPFAM" id="SSF53623">
    <property type="entry name" value="MurD-like peptide ligases, catalytic domain"/>
    <property type="match status" value="1"/>
</dbReference>
<comment type="caution">
    <text evidence="13">The sequence shown here is derived from an EMBL/GenBank/DDBJ whole genome shotgun (WGS) entry which is preliminary data.</text>
</comment>
<organism evidence="13 14">
    <name type="scientific">Nostocoides vanveenii</name>
    <dbReference type="NCBI Taxonomy" id="330835"/>
    <lineage>
        <taxon>Bacteria</taxon>
        <taxon>Bacillati</taxon>
        <taxon>Actinomycetota</taxon>
        <taxon>Actinomycetes</taxon>
        <taxon>Micrococcales</taxon>
        <taxon>Intrasporangiaceae</taxon>
        <taxon>Nostocoides</taxon>
    </lineage>
</organism>
<evidence type="ECO:0000256" key="9">
    <source>
        <dbReference type="ARBA" id="ARBA00047493"/>
    </source>
</evidence>
<evidence type="ECO:0000256" key="10">
    <source>
        <dbReference type="PIRNR" id="PIRNR001563"/>
    </source>
</evidence>
<dbReference type="InterPro" id="IPR001645">
    <property type="entry name" value="Folylpolyglutamate_synth"/>
</dbReference>
<evidence type="ECO:0000259" key="11">
    <source>
        <dbReference type="Pfam" id="PF02875"/>
    </source>
</evidence>
<evidence type="ECO:0000256" key="5">
    <source>
        <dbReference type="ARBA" id="ARBA00022741"/>
    </source>
</evidence>
<evidence type="ECO:0000256" key="1">
    <source>
        <dbReference type="ARBA" id="ARBA00008276"/>
    </source>
</evidence>
<reference evidence="14" key="1">
    <citation type="journal article" date="2019" name="Int. J. Syst. Evol. Microbiol.">
        <title>The Global Catalogue of Microorganisms (GCM) 10K type strain sequencing project: providing services to taxonomists for standard genome sequencing and annotation.</title>
        <authorList>
            <consortium name="The Broad Institute Genomics Platform"/>
            <consortium name="The Broad Institute Genome Sequencing Center for Infectious Disease"/>
            <person name="Wu L."/>
            <person name="Ma J."/>
        </authorList>
    </citation>
    <scope>NUCLEOTIDE SEQUENCE [LARGE SCALE GENOMIC DNA]</scope>
    <source>
        <strain evidence="14">JCM 15591</strain>
    </source>
</reference>
<gene>
    <name evidence="13" type="ORF">GCM10009810_28780</name>
</gene>
<evidence type="ECO:0000256" key="4">
    <source>
        <dbReference type="ARBA" id="ARBA00022723"/>
    </source>
</evidence>